<evidence type="ECO:0000256" key="1">
    <source>
        <dbReference type="ARBA" id="ARBA00004610"/>
    </source>
</evidence>
<evidence type="ECO:0000256" key="10">
    <source>
        <dbReference type="ARBA" id="ARBA00023136"/>
    </source>
</evidence>
<name>A0A4Y2V473_ARAVE</name>
<dbReference type="InterPro" id="IPR000990">
    <property type="entry name" value="Innexin"/>
</dbReference>
<keyword evidence="13" id="KW-1185">Reference proteome</keyword>
<keyword evidence="9" id="KW-0406">Ion transport</keyword>
<keyword evidence="3" id="KW-0813">Transport</keyword>
<dbReference type="EMBL" id="BGPR01043449">
    <property type="protein sequence ID" value="GBO20043.1"/>
    <property type="molecule type" value="Genomic_DNA"/>
</dbReference>
<evidence type="ECO:0000256" key="5">
    <source>
        <dbReference type="ARBA" id="ARBA00022692"/>
    </source>
</evidence>
<dbReference type="GO" id="GO:0005886">
    <property type="term" value="C:plasma membrane"/>
    <property type="evidence" value="ECO:0007669"/>
    <property type="project" value="UniProtKB-SubCell"/>
</dbReference>
<accession>A0A4Y2V473</accession>
<keyword evidence="5" id="KW-0812">Transmembrane</keyword>
<evidence type="ECO:0000256" key="6">
    <source>
        <dbReference type="ARBA" id="ARBA00022868"/>
    </source>
</evidence>
<keyword evidence="6" id="KW-0303">Gap junction</keyword>
<evidence type="ECO:0000256" key="7">
    <source>
        <dbReference type="ARBA" id="ARBA00022949"/>
    </source>
</evidence>
<evidence type="ECO:0000313" key="13">
    <source>
        <dbReference type="Proteomes" id="UP000499080"/>
    </source>
</evidence>
<reference evidence="12 13" key="1">
    <citation type="journal article" date="2019" name="Sci. Rep.">
        <title>Orb-weaving spider Araneus ventricosus genome elucidates the spidroin gene catalogue.</title>
        <authorList>
            <person name="Kono N."/>
            <person name="Nakamura H."/>
            <person name="Ohtoshi R."/>
            <person name="Moran D.A.P."/>
            <person name="Shinohara A."/>
            <person name="Yoshida Y."/>
            <person name="Fujiwara M."/>
            <person name="Mori M."/>
            <person name="Tomita M."/>
            <person name="Arakawa K."/>
        </authorList>
    </citation>
    <scope>NUCLEOTIDE SEQUENCE [LARGE SCALE GENOMIC DNA]</scope>
</reference>
<comment type="caution">
    <text evidence="12">The sequence shown here is derived from an EMBL/GenBank/DDBJ whole genome shotgun (WGS) entry which is preliminary data.</text>
</comment>
<evidence type="ECO:0000256" key="2">
    <source>
        <dbReference type="ARBA" id="ARBA00004651"/>
    </source>
</evidence>
<keyword evidence="11" id="KW-0407">Ion channel</keyword>
<evidence type="ECO:0000256" key="11">
    <source>
        <dbReference type="ARBA" id="ARBA00023303"/>
    </source>
</evidence>
<keyword evidence="10" id="KW-0472">Membrane</keyword>
<keyword evidence="4" id="KW-1003">Cell membrane</keyword>
<dbReference type="Proteomes" id="UP000499080">
    <property type="component" value="Unassembled WGS sequence"/>
</dbReference>
<dbReference type="OrthoDB" id="5867527at2759"/>
<gene>
    <name evidence="12" type="ORF">AVEN_86387_1</name>
</gene>
<sequence>MIPLVQLLKFKGAGRSHSIIIDFNQIYVRNLLLFGFGLCMARQFSGPDIICHIDTKSIDALYINTKCFINGTMTLPTEQQDNVIYHNYYQWVSIVLLYHDLVLFSSCCGLDAWLLYRQAPLSVKDIDAYDE</sequence>
<dbReference type="GO" id="GO:0034220">
    <property type="term" value="P:monoatomic ion transmembrane transport"/>
    <property type="evidence" value="ECO:0007669"/>
    <property type="project" value="UniProtKB-KW"/>
</dbReference>
<evidence type="ECO:0000313" key="12">
    <source>
        <dbReference type="EMBL" id="GBO20043.1"/>
    </source>
</evidence>
<proteinExistence type="predicted"/>
<keyword evidence="8" id="KW-1133">Transmembrane helix</keyword>
<dbReference type="Pfam" id="PF00876">
    <property type="entry name" value="Innexin"/>
    <property type="match status" value="1"/>
</dbReference>
<evidence type="ECO:0000256" key="4">
    <source>
        <dbReference type="ARBA" id="ARBA00022475"/>
    </source>
</evidence>
<evidence type="ECO:0008006" key="14">
    <source>
        <dbReference type="Google" id="ProtNLM"/>
    </source>
</evidence>
<evidence type="ECO:0000256" key="3">
    <source>
        <dbReference type="ARBA" id="ARBA00022448"/>
    </source>
</evidence>
<evidence type="ECO:0000256" key="9">
    <source>
        <dbReference type="ARBA" id="ARBA00023065"/>
    </source>
</evidence>
<evidence type="ECO:0000256" key="8">
    <source>
        <dbReference type="ARBA" id="ARBA00022989"/>
    </source>
</evidence>
<protein>
    <recommendedName>
        <fullName evidence="14">Innexin</fullName>
    </recommendedName>
</protein>
<dbReference type="AlphaFoldDB" id="A0A4Y2V473"/>
<comment type="subcellular location">
    <subcellularLocation>
        <location evidence="1">Cell junction</location>
        <location evidence="1">Gap junction</location>
    </subcellularLocation>
    <subcellularLocation>
        <location evidence="2">Cell membrane</location>
        <topology evidence="2">Multi-pass membrane protein</topology>
    </subcellularLocation>
</comment>
<organism evidence="12 13">
    <name type="scientific">Araneus ventricosus</name>
    <name type="common">Orbweaver spider</name>
    <name type="synonym">Epeira ventricosa</name>
    <dbReference type="NCBI Taxonomy" id="182803"/>
    <lineage>
        <taxon>Eukaryota</taxon>
        <taxon>Metazoa</taxon>
        <taxon>Ecdysozoa</taxon>
        <taxon>Arthropoda</taxon>
        <taxon>Chelicerata</taxon>
        <taxon>Arachnida</taxon>
        <taxon>Araneae</taxon>
        <taxon>Araneomorphae</taxon>
        <taxon>Entelegynae</taxon>
        <taxon>Araneoidea</taxon>
        <taxon>Araneidae</taxon>
        <taxon>Araneus</taxon>
    </lineage>
</organism>
<keyword evidence="7" id="KW-0965">Cell junction</keyword>
<dbReference type="GO" id="GO:0005921">
    <property type="term" value="C:gap junction"/>
    <property type="evidence" value="ECO:0007669"/>
    <property type="project" value="UniProtKB-SubCell"/>
</dbReference>